<proteinExistence type="predicted"/>
<evidence type="ECO:0000313" key="1">
    <source>
        <dbReference type="EMBL" id="KAF2662721.1"/>
    </source>
</evidence>
<name>A0A6A6TTT4_9PLEO</name>
<dbReference type="EMBL" id="MU004288">
    <property type="protein sequence ID" value="KAF2662721.1"/>
    <property type="molecule type" value="Genomic_DNA"/>
</dbReference>
<accession>A0A6A6TTT4</accession>
<reference evidence="1" key="1">
    <citation type="journal article" date="2020" name="Stud. Mycol.">
        <title>101 Dothideomycetes genomes: a test case for predicting lifestyles and emergence of pathogens.</title>
        <authorList>
            <person name="Haridas S."/>
            <person name="Albert R."/>
            <person name="Binder M."/>
            <person name="Bloem J."/>
            <person name="Labutti K."/>
            <person name="Salamov A."/>
            <person name="Andreopoulos B."/>
            <person name="Baker S."/>
            <person name="Barry K."/>
            <person name="Bills G."/>
            <person name="Bluhm B."/>
            <person name="Cannon C."/>
            <person name="Castanera R."/>
            <person name="Culley D."/>
            <person name="Daum C."/>
            <person name="Ezra D."/>
            <person name="Gonzalez J."/>
            <person name="Henrissat B."/>
            <person name="Kuo A."/>
            <person name="Liang C."/>
            <person name="Lipzen A."/>
            <person name="Lutzoni F."/>
            <person name="Magnuson J."/>
            <person name="Mondo S."/>
            <person name="Nolan M."/>
            <person name="Ohm R."/>
            <person name="Pangilinan J."/>
            <person name="Park H.-J."/>
            <person name="Ramirez L."/>
            <person name="Alfaro M."/>
            <person name="Sun H."/>
            <person name="Tritt A."/>
            <person name="Yoshinaga Y."/>
            <person name="Zwiers L.-H."/>
            <person name="Turgeon B."/>
            <person name="Goodwin S."/>
            <person name="Spatafora J."/>
            <person name="Crous P."/>
            <person name="Grigoriev I."/>
        </authorList>
    </citation>
    <scope>NUCLEOTIDE SEQUENCE</scope>
    <source>
        <strain evidence="1">CBS 122681</strain>
    </source>
</reference>
<organism evidence="1 2">
    <name type="scientific">Lophiostoma macrostomum CBS 122681</name>
    <dbReference type="NCBI Taxonomy" id="1314788"/>
    <lineage>
        <taxon>Eukaryota</taxon>
        <taxon>Fungi</taxon>
        <taxon>Dikarya</taxon>
        <taxon>Ascomycota</taxon>
        <taxon>Pezizomycotina</taxon>
        <taxon>Dothideomycetes</taxon>
        <taxon>Pleosporomycetidae</taxon>
        <taxon>Pleosporales</taxon>
        <taxon>Lophiostomataceae</taxon>
        <taxon>Lophiostoma</taxon>
    </lineage>
</organism>
<sequence length="220" mass="24901">MSRDPLRRLPSNRFPKPLVSPWNVLRVVLCRKFPIWHNFSCSKISAFCKVARVCSVRIQEIKAKDAHVRNPSALSPPLMDRLKHSSSTVHVLRGVSKISKNTLDALSRAFFSSFFLSSLLQKRNNADMYVSVPETRLQNNVTRQLMSTQALKTNTQKSESTSTMAVGSAVGSSNLKTETFLKSWNGEVRIGSRTAKMARQRALEGNSENEMGRQWVQRKY</sequence>
<dbReference type="Proteomes" id="UP000799324">
    <property type="component" value="Unassembled WGS sequence"/>
</dbReference>
<keyword evidence="2" id="KW-1185">Reference proteome</keyword>
<protein>
    <submittedName>
        <fullName evidence="1">Uncharacterized protein</fullName>
    </submittedName>
</protein>
<gene>
    <name evidence="1" type="ORF">K491DRAFT_370</name>
</gene>
<dbReference type="AlphaFoldDB" id="A0A6A6TTT4"/>
<evidence type="ECO:0000313" key="2">
    <source>
        <dbReference type="Proteomes" id="UP000799324"/>
    </source>
</evidence>